<dbReference type="PATRIC" id="fig|178901.16.peg.3505"/>
<feature type="region of interest" description="Disordered" evidence="1">
    <location>
        <begin position="60"/>
        <end position="81"/>
    </location>
</feature>
<dbReference type="EMBL" id="LVHD01000038">
    <property type="protein sequence ID" value="OAG75556.1"/>
    <property type="molecule type" value="Genomic_DNA"/>
</dbReference>
<organism evidence="2 3">
    <name type="scientific">Acetobacter malorum</name>
    <dbReference type="NCBI Taxonomy" id="178901"/>
    <lineage>
        <taxon>Bacteria</taxon>
        <taxon>Pseudomonadati</taxon>
        <taxon>Pseudomonadota</taxon>
        <taxon>Alphaproteobacteria</taxon>
        <taxon>Acetobacterales</taxon>
        <taxon>Acetobacteraceae</taxon>
        <taxon>Acetobacter</taxon>
    </lineage>
</organism>
<comment type="caution">
    <text evidence="2">The sequence shown here is derived from an EMBL/GenBank/DDBJ whole genome shotgun (WGS) entry which is preliminary data.</text>
</comment>
<feature type="region of interest" description="Disordered" evidence="1">
    <location>
        <begin position="190"/>
        <end position="216"/>
    </location>
</feature>
<name>A0A177G6U4_9PROT</name>
<evidence type="ECO:0000313" key="2">
    <source>
        <dbReference type="EMBL" id="OAG75556.1"/>
    </source>
</evidence>
<evidence type="ECO:0000256" key="1">
    <source>
        <dbReference type="SAM" id="MobiDB-lite"/>
    </source>
</evidence>
<reference evidence="2 3" key="1">
    <citation type="submission" date="2016-03" db="EMBL/GenBank/DDBJ databases">
        <title>Draft genome sequence of Acetobacter malorum CECT 7742, a strain isolated from strawberry vinegar.</title>
        <authorList>
            <person name="Sainz F."/>
            <person name="Mas A."/>
            <person name="Torija M.J."/>
        </authorList>
    </citation>
    <scope>NUCLEOTIDE SEQUENCE [LARGE SCALE GENOMIC DNA]</scope>
    <source>
        <strain evidence="2 3">CECT 7742</strain>
    </source>
</reference>
<dbReference type="InterPro" id="IPR037176">
    <property type="entry name" value="Osmotin/thaumatin-like_sf"/>
</dbReference>
<feature type="compositionally biased region" description="Low complexity" evidence="1">
    <location>
        <begin position="61"/>
        <end position="74"/>
    </location>
</feature>
<dbReference type="Proteomes" id="UP000077349">
    <property type="component" value="Unassembled WGS sequence"/>
</dbReference>
<dbReference type="SUPFAM" id="SSF49870">
    <property type="entry name" value="Osmotin, thaumatin-like protein"/>
    <property type="match status" value="1"/>
</dbReference>
<accession>A0A177G6U4</accession>
<feature type="region of interest" description="Disordered" evidence="1">
    <location>
        <begin position="247"/>
        <end position="283"/>
    </location>
</feature>
<gene>
    <name evidence="2" type="ORF">Amal_03285</name>
</gene>
<protein>
    <submittedName>
        <fullName evidence="2">Uncharacterized protein</fullName>
    </submittedName>
</protein>
<dbReference type="AlphaFoldDB" id="A0A177G6U4"/>
<evidence type="ECO:0000313" key="3">
    <source>
        <dbReference type="Proteomes" id="UP000077349"/>
    </source>
</evidence>
<proteinExistence type="predicted"/>
<feature type="compositionally biased region" description="Polar residues" evidence="1">
    <location>
        <begin position="259"/>
        <end position="277"/>
    </location>
</feature>
<sequence length="283" mass="29381">MNRLFGFYFKATHMAVSNTFGPSSLVTLEDALARANINPGELAELFGNMAQQFPMQAVQNTTSSTMGNSLSSSTEQASTAPTPTNIVANVSAGSGSNSVTIQNSSNHVEKIGEFLNGGSTTTPVAEITLKPGESGTLSYQNGQGGYIAEADASGTYQPTASRLEFYADANGVNNTDVSYIDGRNASIEVSDGQGKTAGDTKSIADGAPEGTLTHDSAGNATVAGWYDGSSSTMQAGGAYMEQQLGTGNAYIHPNDDQNRANNTNPMTMAQDKSQTYTAKFGDA</sequence>